<dbReference type="EMBL" id="CM045765">
    <property type="protein sequence ID" value="KAI8000247.1"/>
    <property type="molecule type" value="Genomic_DNA"/>
</dbReference>
<dbReference type="Proteomes" id="UP001060215">
    <property type="component" value="Chromosome 8"/>
</dbReference>
<sequence>MLLQWLYLLGWNECVFAEAQPNFSGLRGALWLKASIKDWIAISGCFQEIVVRSEPRSLNPSVQRKHLTEAFRAVLEDAEDTYNYRVRNGEFNRIGDESQQSSPGGPDPQHH</sequence>
<organism evidence="1 2">
    <name type="scientific">Camellia lanceoleosa</name>
    <dbReference type="NCBI Taxonomy" id="1840588"/>
    <lineage>
        <taxon>Eukaryota</taxon>
        <taxon>Viridiplantae</taxon>
        <taxon>Streptophyta</taxon>
        <taxon>Embryophyta</taxon>
        <taxon>Tracheophyta</taxon>
        <taxon>Spermatophyta</taxon>
        <taxon>Magnoliopsida</taxon>
        <taxon>eudicotyledons</taxon>
        <taxon>Gunneridae</taxon>
        <taxon>Pentapetalae</taxon>
        <taxon>asterids</taxon>
        <taxon>Ericales</taxon>
        <taxon>Theaceae</taxon>
        <taxon>Camellia</taxon>
    </lineage>
</organism>
<keyword evidence="2" id="KW-1185">Reference proteome</keyword>
<reference evidence="1 2" key="1">
    <citation type="journal article" date="2022" name="Plant J.">
        <title>Chromosome-level genome of Camellia lanceoleosa provides a valuable resource for understanding genome evolution and self-incompatibility.</title>
        <authorList>
            <person name="Gong W."/>
            <person name="Xiao S."/>
            <person name="Wang L."/>
            <person name="Liao Z."/>
            <person name="Chang Y."/>
            <person name="Mo W."/>
            <person name="Hu G."/>
            <person name="Li W."/>
            <person name="Zhao G."/>
            <person name="Zhu H."/>
            <person name="Hu X."/>
            <person name="Ji K."/>
            <person name="Xiang X."/>
            <person name="Song Q."/>
            <person name="Yuan D."/>
            <person name="Jin S."/>
            <person name="Zhang L."/>
        </authorList>
    </citation>
    <scope>NUCLEOTIDE SEQUENCE [LARGE SCALE GENOMIC DNA]</scope>
    <source>
        <strain evidence="1">SQ_2022a</strain>
    </source>
</reference>
<protein>
    <submittedName>
        <fullName evidence="1">Uncharacterized protein</fullName>
    </submittedName>
</protein>
<evidence type="ECO:0000313" key="1">
    <source>
        <dbReference type="EMBL" id="KAI8000247.1"/>
    </source>
</evidence>
<proteinExistence type="predicted"/>
<comment type="caution">
    <text evidence="1">The sequence shown here is derived from an EMBL/GenBank/DDBJ whole genome shotgun (WGS) entry which is preliminary data.</text>
</comment>
<evidence type="ECO:0000313" key="2">
    <source>
        <dbReference type="Proteomes" id="UP001060215"/>
    </source>
</evidence>
<accession>A0ACC0GIE8</accession>
<gene>
    <name evidence="1" type="ORF">LOK49_LG09G00840</name>
</gene>
<name>A0ACC0GIE8_9ERIC</name>